<sequence>MSKNTSPTTEELLSFSRSETKAYIFSLQERLQKKLNNGLSMDDILDEEDPFDALEPLLPQEVYPILVLAMINNIRSNTVIEAILEGLERGIEEYRNRTSQDL</sequence>
<evidence type="ECO:0000313" key="1">
    <source>
        <dbReference type="EMBL" id="CUV08766.1"/>
    </source>
</evidence>
<accession>A0A160VE28</accession>
<gene>
    <name evidence="1" type="ORF">MGWOODY_Mmi2348</name>
</gene>
<reference evidence="1" key="1">
    <citation type="submission" date="2015-10" db="EMBL/GenBank/DDBJ databases">
        <authorList>
            <person name="Gilbert D.G."/>
        </authorList>
    </citation>
    <scope>NUCLEOTIDE SEQUENCE</scope>
</reference>
<organism evidence="1">
    <name type="scientific">hydrothermal vent metagenome</name>
    <dbReference type="NCBI Taxonomy" id="652676"/>
    <lineage>
        <taxon>unclassified sequences</taxon>
        <taxon>metagenomes</taxon>
        <taxon>ecological metagenomes</taxon>
    </lineage>
</organism>
<dbReference type="AlphaFoldDB" id="A0A160VE28"/>
<proteinExistence type="predicted"/>
<protein>
    <submittedName>
        <fullName evidence="1">Uncharacterized protein</fullName>
    </submittedName>
</protein>
<name>A0A160VE28_9ZZZZ</name>
<dbReference type="EMBL" id="FAXC01000124">
    <property type="protein sequence ID" value="CUV08766.1"/>
    <property type="molecule type" value="Genomic_DNA"/>
</dbReference>